<dbReference type="PANTHER" id="PTHR21600">
    <property type="entry name" value="MITOCHONDRIAL RNA PSEUDOURIDINE SYNTHASE"/>
    <property type="match status" value="1"/>
</dbReference>
<dbReference type="PROSITE" id="PS01129">
    <property type="entry name" value="PSI_RLU"/>
    <property type="match status" value="1"/>
</dbReference>
<evidence type="ECO:0000256" key="1">
    <source>
        <dbReference type="ARBA" id="ARBA00010876"/>
    </source>
</evidence>
<dbReference type="Proteomes" id="UP000249169">
    <property type="component" value="Unassembled WGS sequence"/>
</dbReference>
<dbReference type="GO" id="GO:0009982">
    <property type="term" value="F:pseudouridine synthase activity"/>
    <property type="evidence" value="ECO:0007669"/>
    <property type="project" value="InterPro"/>
</dbReference>
<comment type="similarity">
    <text evidence="1">Belongs to the pseudouridine synthase RluA family.</text>
</comment>
<dbReference type="CDD" id="cd02869">
    <property type="entry name" value="PseudoU_synth_RluA_like"/>
    <property type="match status" value="1"/>
</dbReference>
<comment type="caution">
    <text evidence="3">The sequence shown here is derived from an EMBL/GenBank/DDBJ whole genome shotgun (WGS) entry which is preliminary data.</text>
</comment>
<dbReference type="GO" id="GO:0140098">
    <property type="term" value="F:catalytic activity, acting on RNA"/>
    <property type="evidence" value="ECO:0007669"/>
    <property type="project" value="UniProtKB-ARBA"/>
</dbReference>
<dbReference type="InterPro" id="IPR006224">
    <property type="entry name" value="PsdUridine_synth_RluA-like_CS"/>
</dbReference>
<evidence type="ECO:0000259" key="2">
    <source>
        <dbReference type="Pfam" id="PF00849"/>
    </source>
</evidence>
<dbReference type="RefSeq" id="WP_111730421.1">
    <property type="nucleotide sequence ID" value="NZ_QHKO01000006.1"/>
</dbReference>
<sequence>MNAPHLLARDSDLYVIHKPAGWVVHPTQDASMNDLVSWLESAHGVAGASPVHRLDRETSGVVLLSPSAELRAELGRFFADEQVKKEYRALVYGPTPAAKTLDKDLYDRRRKKALKAVTRFETLERFVSCSYLRVWPETGRKHQIRQHLQQAGHAIVGEQRYRPKKFLRVPGYVGRLWLHAHRLELPDGRVFEAPLAEELQGQLELLRSL</sequence>
<dbReference type="Pfam" id="PF00849">
    <property type="entry name" value="PseudoU_synth_2"/>
    <property type="match status" value="1"/>
</dbReference>
<protein>
    <recommendedName>
        <fullName evidence="2">Pseudouridine synthase RsuA/RluA-like domain-containing protein</fullName>
    </recommendedName>
</protein>
<dbReference type="GO" id="GO:0003723">
    <property type="term" value="F:RNA binding"/>
    <property type="evidence" value="ECO:0007669"/>
    <property type="project" value="InterPro"/>
</dbReference>
<gene>
    <name evidence="3" type="ORF">DL240_13445</name>
</gene>
<dbReference type="OrthoDB" id="128480at2"/>
<feature type="domain" description="Pseudouridine synthase RsuA/RluA-like" evidence="2">
    <location>
        <begin position="12"/>
        <end position="150"/>
    </location>
</feature>
<dbReference type="EMBL" id="QHKO01000006">
    <property type="protein sequence ID" value="RAL21133.1"/>
    <property type="molecule type" value="Genomic_DNA"/>
</dbReference>
<name>A0A328C2U8_9DELT</name>
<dbReference type="AlphaFoldDB" id="A0A328C2U8"/>
<keyword evidence="4" id="KW-1185">Reference proteome</keyword>
<proteinExistence type="inferred from homology"/>
<accession>A0A328C2U8</accession>
<evidence type="ECO:0000313" key="4">
    <source>
        <dbReference type="Proteomes" id="UP000249169"/>
    </source>
</evidence>
<dbReference type="InterPro" id="IPR020103">
    <property type="entry name" value="PsdUridine_synth_cat_dom_sf"/>
</dbReference>
<dbReference type="InterPro" id="IPR050188">
    <property type="entry name" value="RluA_PseudoU_synthase"/>
</dbReference>
<dbReference type="PANTHER" id="PTHR21600:SF87">
    <property type="entry name" value="RNA PSEUDOURIDYLATE SYNTHASE DOMAIN-CONTAINING PROTEIN 1"/>
    <property type="match status" value="1"/>
</dbReference>
<dbReference type="Gene3D" id="3.30.2350.10">
    <property type="entry name" value="Pseudouridine synthase"/>
    <property type="match status" value="1"/>
</dbReference>
<evidence type="ECO:0000313" key="3">
    <source>
        <dbReference type="EMBL" id="RAL21133.1"/>
    </source>
</evidence>
<organism evidence="3 4">
    <name type="scientific">Lujinxingia litoralis</name>
    <dbReference type="NCBI Taxonomy" id="2211119"/>
    <lineage>
        <taxon>Bacteria</taxon>
        <taxon>Deltaproteobacteria</taxon>
        <taxon>Bradymonadales</taxon>
        <taxon>Lujinxingiaceae</taxon>
        <taxon>Lujinxingia</taxon>
    </lineage>
</organism>
<dbReference type="InterPro" id="IPR006145">
    <property type="entry name" value="PsdUridine_synth_RsuA/RluA"/>
</dbReference>
<reference evidence="3 4" key="1">
    <citation type="submission" date="2018-05" db="EMBL/GenBank/DDBJ databases">
        <title>Lujinxingia marina gen. nov. sp. nov., a new facultative anaerobic member of the class Deltaproteobacteria, and proposal of Lujinxingaceae fam. nov.</title>
        <authorList>
            <person name="Li C.-M."/>
        </authorList>
    </citation>
    <scope>NUCLEOTIDE SEQUENCE [LARGE SCALE GENOMIC DNA]</scope>
    <source>
        <strain evidence="3 4">B210</strain>
    </source>
</reference>
<dbReference type="GO" id="GO:0000455">
    <property type="term" value="P:enzyme-directed rRNA pseudouridine synthesis"/>
    <property type="evidence" value="ECO:0007669"/>
    <property type="project" value="TreeGrafter"/>
</dbReference>
<dbReference type="SUPFAM" id="SSF55120">
    <property type="entry name" value="Pseudouridine synthase"/>
    <property type="match status" value="1"/>
</dbReference>